<proteinExistence type="inferred from homology"/>
<dbReference type="GO" id="GO:0020037">
    <property type="term" value="F:heme binding"/>
    <property type="evidence" value="ECO:0007669"/>
    <property type="project" value="InterPro"/>
</dbReference>
<keyword evidence="2 7" id="KW-0349">Heme</keyword>
<dbReference type="OrthoDB" id="3563549at2"/>
<evidence type="ECO:0000256" key="2">
    <source>
        <dbReference type="ARBA" id="ARBA00022617"/>
    </source>
</evidence>
<dbReference type="InterPro" id="IPR017972">
    <property type="entry name" value="Cyt_P450_CS"/>
</dbReference>
<evidence type="ECO:0000313" key="8">
    <source>
        <dbReference type="EMBL" id="TQM16010.1"/>
    </source>
</evidence>
<dbReference type="EMBL" id="VFPA01000001">
    <property type="protein sequence ID" value="TQM16010.1"/>
    <property type="molecule type" value="Genomic_DNA"/>
</dbReference>
<reference evidence="8 9" key="1">
    <citation type="submission" date="2019-06" db="EMBL/GenBank/DDBJ databases">
        <title>Sequencing the genomes of 1000 actinobacteria strains.</title>
        <authorList>
            <person name="Klenk H.-P."/>
        </authorList>
    </citation>
    <scope>NUCLEOTIDE SEQUENCE [LARGE SCALE GENOMIC DNA]</scope>
    <source>
        <strain evidence="8 9">DSM 45301</strain>
    </source>
</reference>
<dbReference type="InterPro" id="IPR036396">
    <property type="entry name" value="Cyt_P450_sf"/>
</dbReference>
<dbReference type="GO" id="GO:0005506">
    <property type="term" value="F:iron ion binding"/>
    <property type="evidence" value="ECO:0007669"/>
    <property type="project" value="InterPro"/>
</dbReference>
<accession>A0A543E348</accession>
<dbReference type="GO" id="GO:0004497">
    <property type="term" value="F:monooxygenase activity"/>
    <property type="evidence" value="ECO:0007669"/>
    <property type="project" value="UniProtKB-KW"/>
</dbReference>
<dbReference type="SUPFAM" id="SSF48264">
    <property type="entry name" value="Cytochrome P450"/>
    <property type="match status" value="1"/>
</dbReference>
<dbReference type="InterPro" id="IPR002397">
    <property type="entry name" value="Cyt_P450_B"/>
</dbReference>
<keyword evidence="3 7" id="KW-0479">Metal-binding</keyword>
<evidence type="ECO:0000256" key="4">
    <source>
        <dbReference type="ARBA" id="ARBA00023002"/>
    </source>
</evidence>
<evidence type="ECO:0000256" key="1">
    <source>
        <dbReference type="ARBA" id="ARBA00010617"/>
    </source>
</evidence>
<comment type="similarity">
    <text evidence="1 7">Belongs to the cytochrome P450 family.</text>
</comment>
<dbReference type="PANTHER" id="PTHR46696:SF1">
    <property type="entry name" value="CYTOCHROME P450 YJIB-RELATED"/>
    <property type="match status" value="1"/>
</dbReference>
<evidence type="ECO:0000313" key="9">
    <source>
        <dbReference type="Proteomes" id="UP000315677"/>
    </source>
</evidence>
<gene>
    <name evidence="8" type="ORF">FB558_2812</name>
</gene>
<dbReference type="InterPro" id="IPR001128">
    <property type="entry name" value="Cyt_P450"/>
</dbReference>
<dbReference type="Pfam" id="PF00067">
    <property type="entry name" value="p450"/>
    <property type="match status" value="1"/>
</dbReference>
<dbReference type="PRINTS" id="PR00359">
    <property type="entry name" value="BP450"/>
</dbReference>
<comment type="caution">
    <text evidence="8">The sequence shown here is derived from an EMBL/GenBank/DDBJ whole genome shotgun (WGS) entry which is preliminary data.</text>
</comment>
<sequence length="386" mass="40663">MDITVPTLPLDRPAAFGPAPAYAQLRAVAPLVRVLTPAGEPAWAVVDAATARQVLSDERFRITPPGAEGTGSLHSDGPPHARLRRLVARAFTPRALAGFRPWIAQHAAGLVEDLERRGPGSDLVATVARPLPLGVTQHLLGIRVADQHRFHHWADAVSGLTAGATGADVERSWAEFAGFLTGVIAEKRAEPGADLLGQLVAVRDAVDGGLDDHELLTTVLSLVAGGYLTVANALSIGVVEIVRSGGFAGLDEPAAAARAAEEVVRLQIGLSGEAFPRWAREDVRFGDVTVAAGEQVLVRLEAANRDPARFADPERFDRDRAPNPHLGFGHGPHHCIGAPLARIELAAVLAALARRLPGLALACDPEEVPWTGNPLDDGPASLPVTW</sequence>
<dbReference type="PROSITE" id="PS00086">
    <property type="entry name" value="CYTOCHROME_P450"/>
    <property type="match status" value="1"/>
</dbReference>
<dbReference type="Proteomes" id="UP000315677">
    <property type="component" value="Unassembled WGS sequence"/>
</dbReference>
<evidence type="ECO:0000256" key="6">
    <source>
        <dbReference type="ARBA" id="ARBA00023033"/>
    </source>
</evidence>
<protein>
    <submittedName>
        <fullName evidence="8">Pentalenolactone synthase</fullName>
    </submittedName>
</protein>
<keyword evidence="6 7" id="KW-0503">Monooxygenase</keyword>
<organism evidence="8 9">
    <name type="scientific">Pseudonocardia kunmingensis</name>
    <dbReference type="NCBI Taxonomy" id="630975"/>
    <lineage>
        <taxon>Bacteria</taxon>
        <taxon>Bacillati</taxon>
        <taxon>Actinomycetota</taxon>
        <taxon>Actinomycetes</taxon>
        <taxon>Pseudonocardiales</taxon>
        <taxon>Pseudonocardiaceae</taxon>
        <taxon>Pseudonocardia</taxon>
    </lineage>
</organism>
<dbReference type="Gene3D" id="1.10.630.10">
    <property type="entry name" value="Cytochrome P450"/>
    <property type="match status" value="1"/>
</dbReference>
<evidence type="ECO:0000256" key="3">
    <source>
        <dbReference type="ARBA" id="ARBA00022723"/>
    </source>
</evidence>
<dbReference type="GO" id="GO:0016705">
    <property type="term" value="F:oxidoreductase activity, acting on paired donors, with incorporation or reduction of molecular oxygen"/>
    <property type="evidence" value="ECO:0007669"/>
    <property type="project" value="InterPro"/>
</dbReference>
<keyword evidence="5 7" id="KW-0408">Iron</keyword>
<dbReference type="RefSeq" id="WP_142052663.1">
    <property type="nucleotide sequence ID" value="NZ_VFPA01000001.1"/>
</dbReference>
<dbReference type="FunFam" id="1.10.630.10:FF:000018">
    <property type="entry name" value="Cytochrome P450 monooxygenase"/>
    <property type="match status" value="1"/>
</dbReference>
<keyword evidence="4 7" id="KW-0560">Oxidoreductase</keyword>
<evidence type="ECO:0000256" key="7">
    <source>
        <dbReference type="RuleBase" id="RU000461"/>
    </source>
</evidence>
<name>A0A543E348_9PSEU</name>
<evidence type="ECO:0000256" key="5">
    <source>
        <dbReference type="ARBA" id="ARBA00023004"/>
    </source>
</evidence>
<keyword evidence="9" id="KW-1185">Reference proteome</keyword>
<dbReference type="AlphaFoldDB" id="A0A543E348"/>
<dbReference type="PANTHER" id="PTHR46696">
    <property type="entry name" value="P450, PUTATIVE (EUROFUNG)-RELATED"/>
    <property type="match status" value="1"/>
</dbReference>